<dbReference type="InterPro" id="IPR000232">
    <property type="entry name" value="HSF_DNA-bd"/>
</dbReference>
<keyword evidence="4" id="KW-0346">Stress response</keyword>
<comment type="subcellular location">
    <subcellularLocation>
        <location evidence="1">Nucleus</location>
    </subcellularLocation>
</comment>
<evidence type="ECO:0000256" key="3">
    <source>
        <dbReference type="ARBA" id="ARBA00022553"/>
    </source>
</evidence>
<evidence type="ECO:0000313" key="11">
    <source>
        <dbReference type="EnsemblPlants" id="Ma02_p17370.1"/>
    </source>
</evidence>
<evidence type="ECO:0000256" key="2">
    <source>
        <dbReference type="ARBA" id="ARBA00011233"/>
    </source>
</evidence>
<dbReference type="Proteomes" id="UP000012960">
    <property type="component" value="Unplaced"/>
</dbReference>
<evidence type="ECO:0000256" key="6">
    <source>
        <dbReference type="ARBA" id="ARBA00023242"/>
    </source>
</evidence>
<dbReference type="EnsemblPlants" id="Ma02_t17370.1">
    <property type="protein sequence ID" value="Ma02_p17370.1"/>
    <property type="gene ID" value="Ma02_g17370"/>
</dbReference>
<reference evidence="11" key="2">
    <citation type="submission" date="2021-05" db="UniProtKB">
        <authorList>
            <consortium name="EnsemblPlants"/>
        </authorList>
    </citation>
    <scope>IDENTIFICATION</scope>
    <source>
        <strain evidence="11">subsp. malaccensis</strain>
    </source>
</reference>
<feature type="region of interest" description="Disordered" evidence="8">
    <location>
        <begin position="1"/>
        <end position="26"/>
    </location>
</feature>
<dbReference type="PANTHER" id="PTHR10015">
    <property type="entry name" value="HEAT SHOCK TRANSCRIPTION FACTOR"/>
    <property type="match status" value="1"/>
</dbReference>
<dbReference type="AlphaFoldDB" id="A0A804I3T9"/>
<feature type="domain" description="HSF-type DNA-binding" evidence="9">
    <location>
        <begin position="19"/>
        <end position="100"/>
    </location>
</feature>
<protein>
    <submittedName>
        <fullName evidence="10">(wild Malaysian banana) hypothetical protein</fullName>
    </submittedName>
</protein>
<dbReference type="Gene3D" id="1.10.10.10">
    <property type="entry name" value="Winged helix-like DNA-binding domain superfamily/Winged helix DNA-binding domain"/>
    <property type="match status" value="1"/>
</dbReference>
<comment type="similarity">
    <text evidence="7">Belongs to the HSF family.</text>
</comment>
<keyword evidence="5" id="KW-0238">DNA-binding</keyword>
<dbReference type="GO" id="GO:0005634">
    <property type="term" value="C:nucleus"/>
    <property type="evidence" value="ECO:0000318"/>
    <property type="project" value="GO_Central"/>
</dbReference>
<dbReference type="EMBL" id="HG996467">
    <property type="protein sequence ID" value="CAG1862327.1"/>
    <property type="molecule type" value="Genomic_DNA"/>
</dbReference>
<keyword evidence="3" id="KW-0597">Phosphoprotein</keyword>
<sequence>MKDSGRSNGGQHQQRHRHGASTDAVIAWGRDGKLRGRRPLRLLAEPPPENFRHSNFSSFVRQLNTYVSIALRAVDLGRWQFAHASFLRGQTHPLVQMVRRNSGCGKEEEDEERVTAELVRLIQEQRRVEERVERMWRRVQEMEADAGFPGQHGWGLQAARRDRWTGEASSVSIGRRREDGGDGRWSWFLAARWPGGGGGRWSLEGWRTGVMLHIRSPAHR</sequence>
<dbReference type="InterPro" id="IPR036390">
    <property type="entry name" value="WH_DNA-bd_sf"/>
</dbReference>
<proteinExistence type="inferred from homology"/>
<evidence type="ECO:0000256" key="1">
    <source>
        <dbReference type="ARBA" id="ARBA00004123"/>
    </source>
</evidence>
<gene>
    <name evidence="10" type="ORF">GSMUA_72210.1</name>
</gene>
<evidence type="ECO:0000256" key="8">
    <source>
        <dbReference type="SAM" id="MobiDB-lite"/>
    </source>
</evidence>
<dbReference type="PANTHER" id="PTHR10015:SF328">
    <property type="entry name" value="HEAT STRESS TRANSCRIPTION FACTOR C-2A"/>
    <property type="match status" value="1"/>
</dbReference>
<evidence type="ECO:0000256" key="7">
    <source>
        <dbReference type="RuleBase" id="RU004020"/>
    </source>
</evidence>
<evidence type="ECO:0000313" key="12">
    <source>
        <dbReference type="Proteomes" id="UP000012960"/>
    </source>
</evidence>
<dbReference type="InParanoid" id="A0A804I3T9"/>
<dbReference type="GO" id="GO:0043565">
    <property type="term" value="F:sequence-specific DNA binding"/>
    <property type="evidence" value="ECO:0007669"/>
    <property type="project" value="InterPro"/>
</dbReference>
<comment type="subunit">
    <text evidence="2">Homotrimer.</text>
</comment>
<dbReference type="SMART" id="SM00415">
    <property type="entry name" value="HSF"/>
    <property type="match status" value="1"/>
</dbReference>
<keyword evidence="6" id="KW-0539">Nucleus</keyword>
<name>A0A804I3T9_MUSAM</name>
<dbReference type="InterPro" id="IPR036388">
    <property type="entry name" value="WH-like_DNA-bd_sf"/>
</dbReference>
<keyword evidence="12" id="KW-1185">Reference proteome</keyword>
<reference evidence="10" key="1">
    <citation type="submission" date="2021-03" db="EMBL/GenBank/DDBJ databases">
        <authorList>
            <consortium name="Genoscope - CEA"/>
            <person name="William W."/>
        </authorList>
    </citation>
    <scope>NUCLEOTIDE SEQUENCE</scope>
    <source>
        <strain evidence="10">Doubled-haploid Pahang</strain>
    </source>
</reference>
<dbReference type="SUPFAM" id="SSF46785">
    <property type="entry name" value="Winged helix' DNA-binding domain"/>
    <property type="match status" value="1"/>
</dbReference>
<dbReference type="Gramene" id="Ma02_t17370.1">
    <property type="protein sequence ID" value="Ma02_p17370.1"/>
    <property type="gene ID" value="Ma02_g17370"/>
</dbReference>
<evidence type="ECO:0000256" key="5">
    <source>
        <dbReference type="ARBA" id="ARBA00023125"/>
    </source>
</evidence>
<evidence type="ECO:0000259" key="9">
    <source>
        <dbReference type="SMART" id="SM00415"/>
    </source>
</evidence>
<evidence type="ECO:0000256" key="4">
    <source>
        <dbReference type="ARBA" id="ARBA00023016"/>
    </source>
</evidence>
<dbReference type="Pfam" id="PF00447">
    <property type="entry name" value="HSF_DNA-bind"/>
    <property type="match status" value="1"/>
</dbReference>
<dbReference type="GO" id="GO:0034605">
    <property type="term" value="P:cellular response to heat"/>
    <property type="evidence" value="ECO:0000318"/>
    <property type="project" value="GO_Central"/>
</dbReference>
<dbReference type="GO" id="GO:0003700">
    <property type="term" value="F:DNA-binding transcription factor activity"/>
    <property type="evidence" value="ECO:0000318"/>
    <property type="project" value="GO_Central"/>
</dbReference>
<evidence type="ECO:0000313" key="10">
    <source>
        <dbReference type="EMBL" id="CAG1862327.1"/>
    </source>
</evidence>
<accession>A0A804I3T9</accession>
<organism evidence="11 12">
    <name type="scientific">Musa acuminata subsp. malaccensis</name>
    <name type="common">Wild banana</name>
    <name type="synonym">Musa malaccensis</name>
    <dbReference type="NCBI Taxonomy" id="214687"/>
    <lineage>
        <taxon>Eukaryota</taxon>
        <taxon>Viridiplantae</taxon>
        <taxon>Streptophyta</taxon>
        <taxon>Embryophyta</taxon>
        <taxon>Tracheophyta</taxon>
        <taxon>Spermatophyta</taxon>
        <taxon>Magnoliopsida</taxon>
        <taxon>Liliopsida</taxon>
        <taxon>Zingiberales</taxon>
        <taxon>Musaceae</taxon>
        <taxon>Musa</taxon>
    </lineage>
</organism>